<reference evidence="4 5" key="1">
    <citation type="submission" date="2018-10" db="EMBL/GenBank/DDBJ databases">
        <title>Genomic Encyclopedia of Archaeal and Bacterial Type Strains, Phase II (KMG-II): from individual species to whole genera.</title>
        <authorList>
            <person name="Goeker M."/>
        </authorList>
    </citation>
    <scope>NUCLEOTIDE SEQUENCE [LARGE SCALE GENOMIC DNA]</scope>
    <source>
        <strain evidence="4 5">DSM 23424</strain>
    </source>
</reference>
<keyword evidence="5" id="KW-1185">Reference proteome</keyword>
<dbReference type="CDD" id="cd04301">
    <property type="entry name" value="NAT_SF"/>
    <property type="match status" value="1"/>
</dbReference>
<dbReference type="SUPFAM" id="SSF55729">
    <property type="entry name" value="Acyl-CoA N-acyltransferases (Nat)"/>
    <property type="match status" value="1"/>
</dbReference>
<organism evidence="4 5">
    <name type="scientific">Ulvibacter antarcticus</name>
    <dbReference type="NCBI Taxonomy" id="442714"/>
    <lineage>
        <taxon>Bacteria</taxon>
        <taxon>Pseudomonadati</taxon>
        <taxon>Bacteroidota</taxon>
        <taxon>Flavobacteriia</taxon>
        <taxon>Flavobacteriales</taxon>
        <taxon>Flavobacteriaceae</taxon>
        <taxon>Ulvibacter</taxon>
    </lineage>
</organism>
<dbReference type="AlphaFoldDB" id="A0A3L9Z1U9"/>
<evidence type="ECO:0000259" key="3">
    <source>
        <dbReference type="PROSITE" id="PS51186"/>
    </source>
</evidence>
<dbReference type="RefSeq" id="WP_211331804.1">
    <property type="nucleotide sequence ID" value="NZ_REFC01000011.1"/>
</dbReference>
<dbReference type="PROSITE" id="PS51186">
    <property type="entry name" value="GNAT"/>
    <property type="match status" value="1"/>
</dbReference>
<dbReference type="SUPFAM" id="SSF53756">
    <property type="entry name" value="UDP-Glycosyltransferase/glycogen phosphorylase"/>
    <property type="match status" value="1"/>
</dbReference>
<dbReference type="EMBL" id="REFC01000011">
    <property type="protein sequence ID" value="RMA65987.1"/>
    <property type="molecule type" value="Genomic_DNA"/>
</dbReference>
<dbReference type="GO" id="GO:0016747">
    <property type="term" value="F:acyltransferase activity, transferring groups other than amino-acyl groups"/>
    <property type="evidence" value="ECO:0007669"/>
    <property type="project" value="InterPro"/>
</dbReference>
<dbReference type="PANTHER" id="PTHR43328:SF1">
    <property type="entry name" value="N-ACETYLTRANSFERASE DOMAIN-CONTAINING PROTEIN"/>
    <property type="match status" value="1"/>
</dbReference>
<evidence type="ECO:0000256" key="1">
    <source>
        <dbReference type="PIRSR" id="PIRSR620023-1"/>
    </source>
</evidence>
<name>A0A3L9Z1U9_9FLAO</name>
<feature type="binding site" evidence="2">
    <location>
        <position position="248"/>
    </location>
    <ligand>
        <name>substrate</name>
    </ligand>
</feature>
<dbReference type="Pfam" id="PF13302">
    <property type="entry name" value="Acetyltransf_3"/>
    <property type="match status" value="1"/>
</dbReference>
<dbReference type="Gene3D" id="3.40.630.30">
    <property type="match status" value="1"/>
</dbReference>
<keyword evidence="4" id="KW-0378">Hydrolase</keyword>
<dbReference type="InterPro" id="IPR020023">
    <property type="entry name" value="PseG"/>
</dbReference>
<sequence>MKRKLFIRADGNTDIGLGHLIRCSALAEMLLSDFEISFYCIHIPEQISNDFTSKGFKVKCIDNNDDFIKILTGDETVVLDHYGLNTEFQKRIKSQGNKLVCIDDVFDKEFYADLIINHAPNITKAMYQAQPYTKFALGLDYVLLRTPFIEAAKKAKLPKKENSVFICFGGSDVNNLTEKTVSIVLNDSRFNEINVVVGSSYSHKTSLELLSKAHRNVKIHEALDADEMISLMKMTQLAILPCSGILLEALALKLTVIAGTYVDNQSILYDGAKKADLIIDTKHFSENDLKKAINKFFQTKTQQKEVTIDGLSGKRFKAVFFKYSVSLRPANEKDMLLLFDWANDPDVRKNAFNSEKIELENHKKWYSNKIKDANTKILILEKDELPLGQIRFDKTDDNWTIDYSIDAKYRGLGLGGRIIELGIEHLKEDVKAIVKVDNIGSCKVFENLGFTNTNEGNINVYQKKWKRRS</sequence>
<feature type="domain" description="N-acetyltransferase" evidence="3">
    <location>
        <begin position="325"/>
        <end position="466"/>
    </location>
</feature>
<dbReference type="InterPro" id="IPR000182">
    <property type="entry name" value="GNAT_dom"/>
</dbReference>
<evidence type="ECO:0000313" key="5">
    <source>
        <dbReference type="Proteomes" id="UP000271339"/>
    </source>
</evidence>
<dbReference type="Gene3D" id="3.40.50.11190">
    <property type="match status" value="1"/>
</dbReference>
<proteinExistence type="predicted"/>
<evidence type="ECO:0000313" key="4">
    <source>
        <dbReference type="EMBL" id="RMA65987.1"/>
    </source>
</evidence>
<feature type="active site" description="Proton acceptor" evidence="1">
    <location>
        <position position="19"/>
    </location>
</feature>
<gene>
    <name evidence="4" type="ORF">BXY75_0403</name>
</gene>
<dbReference type="Proteomes" id="UP000271339">
    <property type="component" value="Unassembled WGS sequence"/>
</dbReference>
<protein>
    <submittedName>
        <fullName evidence="4">UDP-2,4-diacetamido-2,4, 6-trideoxy-beta-L-altropyranose hydrolase</fullName>
    </submittedName>
</protein>
<feature type="binding site" evidence="2">
    <location>
        <position position="145"/>
    </location>
    <ligand>
        <name>substrate</name>
    </ligand>
</feature>
<dbReference type="Gene3D" id="3.40.50.2000">
    <property type="entry name" value="Glycogen Phosphorylase B"/>
    <property type="match status" value="1"/>
</dbReference>
<dbReference type="GO" id="GO:0016787">
    <property type="term" value="F:hydrolase activity"/>
    <property type="evidence" value="ECO:0007669"/>
    <property type="project" value="UniProtKB-KW"/>
</dbReference>
<dbReference type="PANTHER" id="PTHR43328">
    <property type="entry name" value="ACETYLTRANSFERASE-RELATED"/>
    <property type="match status" value="1"/>
</dbReference>
<comment type="caution">
    <text evidence="4">The sequence shown here is derived from an EMBL/GenBank/DDBJ whole genome shotgun (WGS) entry which is preliminary data.</text>
</comment>
<accession>A0A3L9Z1U9</accession>
<dbReference type="NCBIfam" id="TIGR03590">
    <property type="entry name" value="PseG"/>
    <property type="match status" value="1"/>
</dbReference>
<dbReference type="InterPro" id="IPR016181">
    <property type="entry name" value="Acyl_CoA_acyltransferase"/>
</dbReference>
<evidence type="ECO:0000256" key="2">
    <source>
        <dbReference type="PIRSR" id="PIRSR620023-2"/>
    </source>
</evidence>